<evidence type="ECO:0000256" key="2">
    <source>
        <dbReference type="SAM" id="SignalP"/>
    </source>
</evidence>
<dbReference type="Proteomes" id="UP000184255">
    <property type="component" value="Unassembled WGS sequence"/>
</dbReference>
<protein>
    <recommendedName>
        <fullName evidence="3">Apple domain-containing protein</fullName>
    </recommendedName>
</protein>
<dbReference type="AlphaFoldDB" id="A0A1L7STR4"/>
<proteinExistence type="predicted"/>
<evidence type="ECO:0000313" key="5">
    <source>
        <dbReference type="Proteomes" id="UP000184255"/>
    </source>
</evidence>
<feature type="region of interest" description="Disordered" evidence="1">
    <location>
        <begin position="120"/>
        <end position="170"/>
    </location>
</feature>
<dbReference type="VEuPathDB" id="FungiDB:FMAN_05312"/>
<evidence type="ECO:0000259" key="3">
    <source>
        <dbReference type="Pfam" id="PF00024"/>
    </source>
</evidence>
<accession>A0A1L7STR4</accession>
<organism evidence="4 5">
    <name type="scientific">Fusarium mangiferae</name>
    <name type="common">Mango malformation disease fungus</name>
    <dbReference type="NCBI Taxonomy" id="192010"/>
    <lineage>
        <taxon>Eukaryota</taxon>
        <taxon>Fungi</taxon>
        <taxon>Dikarya</taxon>
        <taxon>Ascomycota</taxon>
        <taxon>Pezizomycotina</taxon>
        <taxon>Sordariomycetes</taxon>
        <taxon>Hypocreomycetidae</taxon>
        <taxon>Hypocreales</taxon>
        <taxon>Nectriaceae</taxon>
        <taxon>Fusarium</taxon>
        <taxon>Fusarium fujikuroi species complex</taxon>
    </lineage>
</organism>
<dbReference type="InterPro" id="IPR003609">
    <property type="entry name" value="Pan_app"/>
</dbReference>
<keyword evidence="2" id="KW-0732">Signal</keyword>
<feature type="compositionally biased region" description="Acidic residues" evidence="1">
    <location>
        <begin position="132"/>
        <end position="155"/>
    </location>
</feature>
<comment type="caution">
    <text evidence="4">The sequence shown here is derived from an EMBL/GenBank/DDBJ whole genome shotgun (WGS) entry which is preliminary data.</text>
</comment>
<feature type="chain" id="PRO_5012634529" description="Apple domain-containing protein" evidence="2">
    <location>
        <begin position="27"/>
        <end position="465"/>
    </location>
</feature>
<evidence type="ECO:0000256" key="1">
    <source>
        <dbReference type="SAM" id="MobiDB-lite"/>
    </source>
</evidence>
<gene>
    <name evidence="4" type="ORF">FMAN_05312</name>
</gene>
<dbReference type="GeneID" id="65084579"/>
<reference evidence="5" key="1">
    <citation type="journal article" date="2016" name="Genome Biol. Evol.">
        <title>Comparative 'omics' of the Fusarium fujikuroi species complex highlights differences in genetic potential and metabolite synthesis.</title>
        <authorList>
            <person name="Niehaus E.-M."/>
            <person name="Muensterkoetter M."/>
            <person name="Proctor R.H."/>
            <person name="Brown D.W."/>
            <person name="Sharon A."/>
            <person name="Idan Y."/>
            <person name="Oren-Young L."/>
            <person name="Sieber C.M."/>
            <person name="Novak O."/>
            <person name="Pencik A."/>
            <person name="Tarkowska D."/>
            <person name="Hromadova K."/>
            <person name="Freeman S."/>
            <person name="Maymon M."/>
            <person name="Elazar M."/>
            <person name="Youssef S.A."/>
            <person name="El-Shabrawy E.S.M."/>
            <person name="Shalaby A.B.A."/>
            <person name="Houterman P."/>
            <person name="Brock N.L."/>
            <person name="Burkhardt I."/>
            <person name="Tsavkelova E.A."/>
            <person name="Dickschat J.S."/>
            <person name="Galuszka P."/>
            <person name="Gueldener U."/>
            <person name="Tudzynski B."/>
        </authorList>
    </citation>
    <scope>NUCLEOTIDE SEQUENCE [LARGE SCALE GENOMIC DNA]</scope>
    <source>
        <strain evidence="5">MRC7560</strain>
    </source>
</reference>
<dbReference type="EMBL" id="FCQH01000002">
    <property type="protein sequence ID" value="CVK87862.1"/>
    <property type="molecule type" value="Genomic_DNA"/>
</dbReference>
<keyword evidence="5" id="KW-1185">Reference proteome</keyword>
<dbReference type="RefSeq" id="XP_041678947.1">
    <property type="nucleotide sequence ID" value="XM_041828045.1"/>
</dbReference>
<feature type="signal peptide" evidence="2">
    <location>
        <begin position="1"/>
        <end position="26"/>
    </location>
</feature>
<feature type="domain" description="Apple" evidence="3">
    <location>
        <begin position="49"/>
        <end position="97"/>
    </location>
</feature>
<evidence type="ECO:0000313" key="4">
    <source>
        <dbReference type="EMBL" id="CVK87862.1"/>
    </source>
</evidence>
<dbReference type="Pfam" id="PF00024">
    <property type="entry name" value="PAN_1"/>
    <property type="match status" value="1"/>
</dbReference>
<dbReference type="Gene3D" id="3.50.4.10">
    <property type="entry name" value="Hepatocyte Growth Factor"/>
    <property type="match status" value="1"/>
</dbReference>
<name>A0A1L7STR4_FUSMA</name>
<sequence length="465" mass="50372">MAGSRPTPSFLHATLILFAGSLVGAAVKCPSNNLAEVTRGAKEYVLVCGYPTKGSTILQGSNIENAEDCADLCSQKSRCVHAEWRPSEKTCSLKSDGNIAVIGEAVYNWRKKGTELDFEDDEQGFPDIHIQDDEEGFPEPGDEEGFPDPGDEEGFPDPGTGEGDSPSSCPAAFAGLDIETAVRDSMEVCCPDASADHEVLIKEYMAIVNSALNLLGKYCDKSCEPPAALCFGLPVHPEVVQTAGTTVELRDLPQNSLAKENHVFDFDTLLGPVKPGFELYKSRRAMTPIQRPFGRTFYLIRAGTQASDLQYIASGPTELQYYASCSEDTPCVYSNEKPWTSYTFGPGAELVIDFSTYEQDMVLSVADLYATSEQHAVFIDGKEIGRTHGALSLKGRGKDPYDPAMMSNDHVGDLPDGPAKSIIGRGFWGSFKIPKGSKSVVVKMIYPTNNFKGAGAYRIDKSCDI</sequence>